<dbReference type="PANTHER" id="PTHR24419:SF18">
    <property type="entry name" value="SERINE_THREONINE-PROTEIN KINASE HASPIN"/>
    <property type="match status" value="1"/>
</dbReference>
<evidence type="ECO:0000256" key="12">
    <source>
        <dbReference type="ARBA" id="ARBA00022777"/>
    </source>
</evidence>
<dbReference type="FunFam" id="1.10.510.10:FF:000401">
    <property type="entry name" value="serine/threonine-protein kinase haspin"/>
    <property type="match status" value="1"/>
</dbReference>
<dbReference type="EC" id="2.7.11.1" evidence="5"/>
<protein>
    <recommendedName>
        <fullName evidence="5">non-specific serine/threonine protein kinase</fullName>
        <ecNumber evidence="5">2.7.11.1</ecNumber>
    </recommendedName>
</protein>
<dbReference type="SMART" id="SM00220">
    <property type="entry name" value="S_TKc"/>
    <property type="match status" value="1"/>
</dbReference>
<feature type="compositionally biased region" description="Polar residues" evidence="19">
    <location>
        <begin position="111"/>
        <end position="123"/>
    </location>
</feature>
<dbReference type="Gene3D" id="1.10.510.10">
    <property type="entry name" value="Transferase(Phosphotransferase) domain 1"/>
    <property type="match status" value="1"/>
</dbReference>
<feature type="region of interest" description="Disordered" evidence="19">
    <location>
        <begin position="422"/>
        <end position="442"/>
    </location>
</feature>
<dbReference type="InterPro" id="IPR024604">
    <property type="entry name" value="GSG2_C"/>
</dbReference>
<comment type="caution">
    <text evidence="21">The sequence shown here is derived from an EMBL/GenBank/DDBJ whole genome shotgun (WGS) entry which is preliminary data.</text>
</comment>
<dbReference type="SMART" id="SM01331">
    <property type="entry name" value="DUF3635"/>
    <property type="match status" value="1"/>
</dbReference>
<dbReference type="GO" id="GO:0005819">
    <property type="term" value="C:spindle"/>
    <property type="evidence" value="ECO:0007669"/>
    <property type="project" value="UniProtKB-SubCell"/>
</dbReference>
<feature type="region of interest" description="Disordered" evidence="19">
    <location>
        <begin position="37"/>
        <end position="140"/>
    </location>
</feature>
<keyword evidence="22" id="KW-1185">Reference proteome</keyword>
<evidence type="ECO:0000256" key="6">
    <source>
        <dbReference type="ARBA" id="ARBA00022454"/>
    </source>
</evidence>
<evidence type="ECO:0000256" key="1">
    <source>
        <dbReference type="ARBA" id="ARBA00001946"/>
    </source>
</evidence>
<dbReference type="PROSITE" id="PS50011">
    <property type="entry name" value="PROTEIN_KINASE_DOM"/>
    <property type="match status" value="1"/>
</dbReference>
<evidence type="ECO:0000259" key="20">
    <source>
        <dbReference type="PROSITE" id="PS50011"/>
    </source>
</evidence>
<dbReference type="EMBL" id="CAJPWZ010001877">
    <property type="protein sequence ID" value="CAG2226192.1"/>
    <property type="molecule type" value="Genomic_DNA"/>
</dbReference>
<feature type="compositionally biased region" description="Polar residues" evidence="19">
    <location>
        <begin position="175"/>
        <end position="195"/>
    </location>
</feature>
<keyword evidence="12" id="KW-0418">Kinase</keyword>
<dbReference type="FunFam" id="3.30.200.20:FF:000409">
    <property type="entry name" value="serine/threonine-protein kinase haspin"/>
    <property type="match status" value="1"/>
</dbReference>
<dbReference type="Proteomes" id="UP000683360">
    <property type="component" value="Unassembled WGS sequence"/>
</dbReference>
<dbReference type="AlphaFoldDB" id="A0A8S3T2Y7"/>
<dbReference type="GO" id="GO:0005524">
    <property type="term" value="F:ATP binding"/>
    <property type="evidence" value="ECO:0007669"/>
    <property type="project" value="UniProtKB-UniRule"/>
</dbReference>
<dbReference type="GO" id="GO:0010564">
    <property type="term" value="P:regulation of cell cycle process"/>
    <property type="evidence" value="ECO:0007669"/>
    <property type="project" value="UniProtKB-ARBA"/>
</dbReference>
<dbReference type="GO" id="GO:0072354">
    <property type="term" value="F:histone H3T3 kinase activity"/>
    <property type="evidence" value="ECO:0007669"/>
    <property type="project" value="TreeGrafter"/>
</dbReference>
<evidence type="ECO:0000256" key="17">
    <source>
        <dbReference type="ARBA" id="ARBA00048679"/>
    </source>
</evidence>
<feature type="binding site" evidence="18">
    <location>
        <position position="548"/>
    </location>
    <ligand>
        <name>ATP</name>
        <dbReference type="ChEBI" id="CHEBI:30616"/>
    </ligand>
</feature>
<dbReference type="InterPro" id="IPR017441">
    <property type="entry name" value="Protein_kinase_ATP_BS"/>
</dbReference>
<evidence type="ECO:0000256" key="14">
    <source>
        <dbReference type="ARBA" id="ARBA00023212"/>
    </source>
</evidence>
<reference evidence="21" key="1">
    <citation type="submission" date="2021-03" db="EMBL/GenBank/DDBJ databases">
        <authorList>
            <person name="Bekaert M."/>
        </authorList>
    </citation>
    <scope>NUCLEOTIDE SEQUENCE</scope>
</reference>
<evidence type="ECO:0000256" key="7">
    <source>
        <dbReference type="ARBA" id="ARBA00022490"/>
    </source>
</evidence>
<comment type="catalytic activity">
    <reaction evidence="17">
        <text>L-seryl-[protein] + ATP = O-phospho-L-seryl-[protein] + ADP + H(+)</text>
        <dbReference type="Rhea" id="RHEA:17989"/>
        <dbReference type="Rhea" id="RHEA-COMP:9863"/>
        <dbReference type="Rhea" id="RHEA-COMP:11604"/>
        <dbReference type="ChEBI" id="CHEBI:15378"/>
        <dbReference type="ChEBI" id="CHEBI:29999"/>
        <dbReference type="ChEBI" id="CHEBI:30616"/>
        <dbReference type="ChEBI" id="CHEBI:83421"/>
        <dbReference type="ChEBI" id="CHEBI:456216"/>
        <dbReference type="EC" id="2.7.11.1"/>
    </reaction>
</comment>
<feature type="compositionally biased region" description="Low complexity" evidence="19">
    <location>
        <begin position="39"/>
        <end position="49"/>
    </location>
</feature>
<feature type="compositionally biased region" description="Basic residues" evidence="19">
    <location>
        <begin position="70"/>
        <end position="80"/>
    </location>
</feature>
<feature type="domain" description="Protein kinase" evidence="20">
    <location>
        <begin position="521"/>
        <end position="842"/>
    </location>
</feature>
<dbReference type="Pfam" id="PF12330">
    <property type="entry name" value="Haspin_kinase"/>
    <property type="match status" value="1"/>
</dbReference>
<evidence type="ECO:0000256" key="10">
    <source>
        <dbReference type="ARBA" id="ARBA00022679"/>
    </source>
</evidence>
<evidence type="ECO:0000256" key="11">
    <source>
        <dbReference type="ARBA" id="ARBA00022741"/>
    </source>
</evidence>
<feature type="region of interest" description="Disordered" evidence="19">
    <location>
        <begin position="332"/>
        <end position="405"/>
    </location>
</feature>
<dbReference type="GO" id="GO:0005634">
    <property type="term" value="C:nucleus"/>
    <property type="evidence" value="ECO:0007669"/>
    <property type="project" value="UniProtKB-SubCell"/>
</dbReference>
<sequence length="842" mass="95873">MGRERKVKTYSRHHGSRVVTVDKELWESSGDEQQKHLFSLSSSSINTSDSFKKAGVSKRNSSNKENGYTRQKRRILPRKRYGSEMDSTGSTGNESLFKTHRPKRALRDRSNLNYNDNQKSNAVTGKRKRQPKSPAVTKTVVQKPDFSCNFSEFDDYSLCISGSPPRGTNKDKSVPNHSSINQTNNKSSNIIETSTPLAKRTRSYVSFSKEDTGSCTDISYIDAIEDSPSSCSELEISSMIDSPVLVQSAKNLKSEKLKSDRDDKISPVVDCQIQLKKLRTSLLLMHISGRRGRKSISISNNFDHSASLFSDISDIKQDKSVKDDIDSIDEEASEYLPEEEDEDESDTSNEESENLSDIDEDEEDDDEEEEDDGKEESSSSDNTRENKENESNDNTNESNKSRNSTRYMLNEDCCLSEYDTAHSTASDRSYHTAQDTSGRQSLDGVSSLSYQKLKTPTATPVLQNKSIGNLKSLNESLIVMLTPVKKKDQPKVVMSPMSKVFQICQQDDPMSFQSCIPPSMMKICKKVGEGVYGEVFRTQNSGQSVALKVIPIEGDFEVNDEPQKTFEGMLPEIVISKELSLLRTSKDSQTDNFCEVNSVSCVKGKYPRELLKQWDTFHTEKESQNDRPDMFTDQQLFIVFEFADGGKDVESATFHNIFEAKSVLVQVAFSLAVAEESLQFEHRDLHWGNVLVQKTKKTHLKYKLMGQLYKLECHNIHVSIIDFTLSRLHTVILKKSTYICRGVTTYNDLSTDDTLFEGTGDYQFEIYRKMKEENGNNWEKFNPKSNIWWLHYLTDKLVKCKRYSRNTKEDQNMFRQLRLFMKEIPSYSSACELVTCSEFLYS</sequence>
<feature type="region of interest" description="Disordered" evidence="19">
    <location>
        <begin position="164"/>
        <end position="195"/>
    </location>
</feature>
<evidence type="ECO:0000256" key="19">
    <source>
        <dbReference type="SAM" id="MobiDB-lite"/>
    </source>
</evidence>
<gene>
    <name evidence="21" type="ORF">MEDL_39287</name>
</gene>
<evidence type="ECO:0000313" key="21">
    <source>
        <dbReference type="EMBL" id="CAG2226192.1"/>
    </source>
</evidence>
<feature type="compositionally biased region" description="Polar residues" evidence="19">
    <location>
        <begin position="58"/>
        <end position="69"/>
    </location>
</feature>
<accession>A0A8S3T2Y7</accession>
<evidence type="ECO:0000256" key="5">
    <source>
        <dbReference type="ARBA" id="ARBA00012513"/>
    </source>
</evidence>
<name>A0A8S3T2Y7_MYTED</name>
<dbReference type="GO" id="GO:0005737">
    <property type="term" value="C:cytoplasm"/>
    <property type="evidence" value="ECO:0007669"/>
    <property type="project" value="TreeGrafter"/>
</dbReference>
<evidence type="ECO:0000256" key="9">
    <source>
        <dbReference type="ARBA" id="ARBA00022553"/>
    </source>
</evidence>
<comment type="cofactor">
    <cofactor evidence="1">
        <name>Mg(2+)</name>
        <dbReference type="ChEBI" id="CHEBI:18420"/>
    </cofactor>
</comment>
<keyword evidence="6" id="KW-0158">Chromosome</keyword>
<keyword evidence="10 21" id="KW-0808">Transferase</keyword>
<dbReference type="OrthoDB" id="21018at2759"/>
<keyword evidence="15" id="KW-0539">Nucleus</keyword>
<proteinExistence type="predicted"/>
<keyword evidence="7" id="KW-0963">Cytoplasm</keyword>
<feature type="compositionally biased region" description="Acidic residues" evidence="19">
    <location>
        <begin position="332"/>
        <end position="374"/>
    </location>
</feature>
<dbReference type="InterPro" id="IPR011009">
    <property type="entry name" value="Kinase-like_dom_sf"/>
</dbReference>
<evidence type="ECO:0000256" key="2">
    <source>
        <dbReference type="ARBA" id="ARBA00004123"/>
    </source>
</evidence>
<organism evidence="21 22">
    <name type="scientific">Mytilus edulis</name>
    <name type="common">Blue mussel</name>
    <dbReference type="NCBI Taxonomy" id="6550"/>
    <lineage>
        <taxon>Eukaryota</taxon>
        <taxon>Metazoa</taxon>
        <taxon>Spiralia</taxon>
        <taxon>Lophotrochozoa</taxon>
        <taxon>Mollusca</taxon>
        <taxon>Bivalvia</taxon>
        <taxon>Autobranchia</taxon>
        <taxon>Pteriomorphia</taxon>
        <taxon>Mytilida</taxon>
        <taxon>Mytiloidea</taxon>
        <taxon>Mytilidae</taxon>
        <taxon>Mytilinae</taxon>
        <taxon>Mytilus</taxon>
    </lineage>
</organism>
<evidence type="ECO:0000256" key="15">
    <source>
        <dbReference type="ARBA" id="ARBA00023242"/>
    </source>
</evidence>
<dbReference type="InterPro" id="IPR000719">
    <property type="entry name" value="Prot_kinase_dom"/>
</dbReference>
<dbReference type="GO" id="GO:0005694">
    <property type="term" value="C:chromosome"/>
    <property type="evidence" value="ECO:0007669"/>
    <property type="project" value="UniProtKB-SubCell"/>
</dbReference>
<comment type="catalytic activity">
    <reaction evidence="16">
        <text>L-threonyl-[protein] + ATP = O-phospho-L-threonyl-[protein] + ADP + H(+)</text>
        <dbReference type="Rhea" id="RHEA:46608"/>
        <dbReference type="Rhea" id="RHEA-COMP:11060"/>
        <dbReference type="Rhea" id="RHEA-COMP:11605"/>
        <dbReference type="ChEBI" id="CHEBI:15378"/>
        <dbReference type="ChEBI" id="CHEBI:30013"/>
        <dbReference type="ChEBI" id="CHEBI:30616"/>
        <dbReference type="ChEBI" id="CHEBI:61977"/>
        <dbReference type="ChEBI" id="CHEBI:456216"/>
        <dbReference type="EC" id="2.7.11.1"/>
    </reaction>
</comment>
<dbReference type="GO" id="GO:0000278">
    <property type="term" value="P:mitotic cell cycle"/>
    <property type="evidence" value="ECO:0007669"/>
    <property type="project" value="TreeGrafter"/>
</dbReference>
<dbReference type="GO" id="GO:0035556">
    <property type="term" value="P:intracellular signal transduction"/>
    <property type="evidence" value="ECO:0007669"/>
    <property type="project" value="TreeGrafter"/>
</dbReference>
<keyword evidence="9" id="KW-0597">Phosphoprotein</keyword>
<dbReference type="PANTHER" id="PTHR24419">
    <property type="entry name" value="INTERLEUKIN-1 RECEPTOR-ASSOCIATED KINASE"/>
    <property type="match status" value="1"/>
</dbReference>
<evidence type="ECO:0000256" key="13">
    <source>
        <dbReference type="ARBA" id="ARBA00022840"/>
    </source>
</evidence>
<evidence type="ECO:0000256" key="3">
    <source>
        <dbReference type="ARBA" id="ARBA00004186"/>
    </source>
</evidence>
<comment type="subcellular location">
    <subcellularLocation>
        <location evidence="4">Chromosome</location>
    </subcellularLocation>
    <subcellularLocation>
        <location evidence="3">Cytoplasm</location>
        <location evidence="3">Cytoskeleton</location>
        <location evidence="3">Spindle</location>
    </subcellularLocation>
    <subcellularLocation>
        <location evidence="2">Nucleus</location>
    </subcellularLocation>
</comment>
<evidence type="ECO:0000256" key="4">
    <source>
        <dbReference type="ARBA" id="ARBA00004286"/>
    </source>
</evidence>
<keyword evidence="14" id="KW-0206">Cytoskeleton</keyword>
<evidence type="ECO:0000256" key="18">
    <source>
        <dbReference type="PROSITE-ProRule" id="PRU10141"/>
    </source>
</evidence>
<evidence type="ECO:0000313" key="22">
    <source>
        <dbReference type="Proteomes" id="UP000683360"/>
    </source>
</evidence>
<keyword evidence="8" id="KW-0723">Serine/threonine-protein kinase</keyword>
<feature type="compositionally biased region" description="Polar residues" evidence="19">
    <location>
        <begin position="85"/>
        <end position="96"/>
    </location>
</feature>
<keyword evidence="11 18" id="KW-0547">Nucleotide-binding</keyword>
<dbReference type="PROSITE" id="PS00107">
    <property type="entry name" value="PROTEIN_KINASE_ATP"/>
    <property type="match status" value="1"/>
</dbReference>
<evidence type="ECO:0000256" key="16">
    <source>
        <dbReference type="ARBA" id="ARBA00047899"/>
    </source>
</evidence>
<dbReference type="Gene3D" id="3.30.200.20">
    <property type="entry name" value="Phosphorylase Kinase, domain 1"/>
    <property type="match status" value="1"/>
</dbReference>
<keyword evidence="13 18" id="KW-0067">ATP-binding</keyword>
<evidence type="ECO:0000256" key="8">
    <source>
        <dbReference type="ARBA" id="ARBA00022527"/>
    </source>
</evidence>
<dbReference type="SUPFAM" id="SSF56112">
    <property type="entry name" value="Protein kinase-like (PK-like)"/>
    <property type="match status" value="1"/>
</dbReference>